<sequence>MSADASECIHKKGAIRVLFDEKTPENGSRIFSVCVTTEGLSAGVIATLAAVSVAIIGLAGYVLNARQNRKTAPSTAPRLSPSGSVLGSNKVYILLLAEMTLFQ</sequence>
<feature type="transmembrane region" description="Helical" evidence="1">
    <location>
        <begin position="40"/>
        <end position="63"/>
    </location>
</feature>
<evidence type="ECO:0000313" key="3">
    <source>
        <dbReference type="EMBL" id="VFT79424.1"/>
    </source>
</evidence>
<keyword evidence="4" id="KW-1185">Reference proteome</keyword>
<protein>
    <submittedName>
        <fullName evidence="3">Aste57867_2221 protein</fullName>
    </submittedName>
</protein>
<organism evidence="3 4">
    <name type="scientific">Aphanomyces stellatus</name>
    <dbReference type="NCBI Taxonomy" id="120398"/>
    <lineage>
        <taxon>Eukaryota</taxon>
        <taxon>Sar</taxon>
        <taxon>Stramenopiles</taxon>
        <taxon>Oomycota</taxon>
        <taxon>Saprolegniomycetes</taxon>
        <taxon>Saprolegniales</taxon>
        <taxon>Verrucalvaceae</taxon>
        <taxon>Aphanomyces</taxon>
    </lineage>
</organism>
<keyword evidence="1" id="KW-0472">Membrane</keyword>
<proteinExistence type="predicted"/>
<dbReference type="Proteomes" id="UP000332933">
    <property type="component" value="Unassembled WGS sequence"/>
</dbReference>
<keyword evidence="1" id="KW-0812">Transmembrane</keyword>
<accession>A0A485KAT9</accession>
<reference evidence="2" key="2">
    <citation type="submission" date="2019-06" db="EMBL/GenBank/DDBJ databases">
        <title>Genomics analysis of Aphanomyces spp. identifies a new class of oomycete effector associated with host adaptation.</title>
        <authorList>
            <person name="Gaulin E."/>
        </authorList>
    </citation>
    <scope>NUCLEOTIDE SEQUENCE</scope>
    <source>
        <strain evidence="2">CBS 578.67</strain>
    </source>
</reference>
<evidence type="ECO:0000313" key="4">
    <source>
        <dbReference type="Proteomes" id="UP000332933"/>
    </source>
</evidence>
<evidence type="ECO:0000256" key="1">
    <source>
        <dbReference type="SAM" id="Phobius"/>
    </source>
</evidence>
<dbReference type="EMBL" id="CAADRA010000235">
    <property type="protein sequence ID" value="VFT79424.1"/>
    <property type="molecule type" value="Genomic_DNA"/>
</dbReference>
<dbReference type="AlphaFoldDB" id="A0A485KAT9"/>
<dbReference type="EMBL" id="VJMH01000235">
    <property type="protein sequence ID" value="KAF0717583.1"/>
    <property type="molecule type" value="Genomic_DNA"/>
</dbReference>
<gene>
    <name evidence="3" type="primary">Aste57867_2221</name>
    <name evidence="2" type="ORF">As57867_002216</name>
    <name evidence="3" type="ORF">ASTE57867_2221</name>
</gene>
<evidence type="ECO:0000313" key="2">
    <source>
        <dbReference type="EMBL" id="KAF0717583.1"/>
    </source>
</evidence>
<name>A0A485KAT9_9STRA</name>
<reference evidence="3 4" key="1">
    <citation type="submission" date="2019-03" db="EMBL/GenBank/DDBJ databases">
        <authorList>
            <person name="Gaulin E."/>
            <person name="Dumas B."/>
        </authorList>
    </citation>
    <scope>NUCLEOTIDE SEQUENCE [LARGE SCALE GENOMIC DNA]</scope>
    <source>
        <strain evidence="3">CBS 568.67</strain>
    </source>
</reference>
<keyword evidence="1" id="KW-1133">Transmembrane helix</keyword>